<dbReference type="GO" id="GO:0045048">
    <property type="term" value="P:protein insertion into ER membrane"/>
    <property type="evidence" value="ECO:0007669"/>
    <property type="project" value="InterPro"/>
</dbReference>
<dbReference type="EMBL" id="LRBS01000049">
    <property type="protein sequence ID" value="OII76835.1"/>
    <property type="molecule type" value="Genomic_DNA"/>
</dbReference>
<name>A0A1J4MTR1_9CRYT</name>
<dbReference type="OrthoDB" id="10252405at2759"/>
<dbReference type="VEuPathDB" id="CryptoDB:cand_024100"/>
<keyword evidence="3" id="KW-1185">Reference proteome</keyword>
<comment type="caution">
    <text evidence="2">The sequence shown here is derived from an EMBL/GenBank/DDBJ whole genome shotgun (WGS) entry which is preliminary data.</text>
</comment>
<reference evidence="2 3" key="1">
    <citation type="submission" date="2016-10" db="EMBL/GenBank/DDBJ databases">
        <title>Reductive evolution of mitochondrial metabolism and differential evolution of invasion-related proteins in Cryptosporidium.</title>
        <authorList>
            <person name="Liu S."/>
            <person name="Roellig D.M."/>
            <person name="Guo Y."/>
            <person name="Li N."/>
            <person name="Frace M.A."/>
            <person name="Tang K."/>
            <person name="Zhang L."/>
            <person name="Feng Y."/>
            <person name="Xiao L."/>
        </authorList>
    </citation>
    <scope>NUCLEOTIDE SEQUENCE [LARGE SCALE GENOMIC DNA]</scope>
    <source>
        <strain evidence="2">30847</strain>
    </source>
</reference>
<dbReference type="Pfam" id="PF04190">
    <property type="entry name" value="GET4"/>
    <property type="match status" value="1"/>
</dbReference>
<dbReference type="InterPro" id="IPR011990">
    <property type="entry name" value="TPR-like_helical_dom_sf"/>
</dbReference>
<dbReference type="InterPro" id="IPR007317">
    <property type="entry name" value="GET4"/>
</dbReference>
<proteinExistence type="inferred from homology"/>
<evidence type="ECO:0000313" key="3">
    <source>
        <dbReference type="Proteomes" id="UP000186804"/>
    </source>
</evidence>
<dbReference type="AlphaFoldDB" id="A0A1J4MTR1"/>
<dbReference type="GeneID" id="92366594"/>
<dbReference type="Proteomes" id="UP000186804">
    <property type="component" value="Unassembled WGS sequence"/>
</dbReference>
<sequence length="303" mass="34756">MERAWKSIKAKLDKGDYYDAYQLLLSRISRLPPNESLNIGLEKAKIFAEYGSSDVACYICCHIIKVAREGDIKSDIKGIDSIMDILKLCKSSPERSKLLNEALLWCKVSNMNEGEDILHRWASNIYYKEGIYHKAQGHVIFIDDADLYVDILLKWQEMGYKSEKELFVLRAVLILLSLPKLNYARELLDKYCVINGYGYLININNLEQDNINKDDNIANKKPPSPIQLAFLIVSTCELSDKYLGLDFMDIIKRKYALILRRDPLFNKLIEKIEQNILGKVSNQTRGILTNLLSMFSNGATESK</sequence>
<dbReference type="Gene3D" id="1.25.40.10">
    <property type="entry name" value="Tetratricopeptide repeat domain"/>
    <property type="match status" value="1"/>
</dbReference>
<evidence type="ECO:0000256" key="1">
    <source>
        <dbReference type="ARBA" id="ARBA00005351"/>
    </source>
</evidence>
<organism evidence="2 3">
    <name type="scientific">Cryptosporidium andersoni</name>
    <dbReference type="NCBI Taxonomy" id="117008"/>
    <lineage>
        <taxon>Eukaryota</taxon>
        <taxon>Sar</taxon>
        <taxon>Alveolata</taxon>
        <taxon>Apicomplexa</taxon>
        <taxon>Conoidasida</taxon>
        <taxon>Coccidia</taxon>
        <taxon>Eucoccidiorida</taxon>
        <taxon>Eimeriorina</taxon>
        <taxon>Cryptosporidiidae</taxon>
        <taxon>Cryptosporidium</taxon>
    </lineage>
</organism>
<protein>
    <submittedName>
        <fullName evidence="2">Uncharacterized protein</fullName>
    </submittedName>
</protein>
<dbReference type="GO" id="GO:0005829">
    <property type="term" value="C:cytosol"/>
    <property type="evidence" value="ECO:0007669"/>
    <property type="project" value="TreeGrafter"/>
</dbReference>
<dbReference type="PANTHER" id="PTHR12875">
    <property type="entry name" value="GOLGI TO ER TRAFFIC PROTEIN 4 HOMOLOG"/>
    <property type="match status" value="1"/>
</dbReference>
<gene>
    <name evidence="2" type="ORF">cand_024100</name>
</gene>
<accession>A0A1J4MTR1</accession>
<comment type="similarity">
    <text evidence="1">Belongs to the GET4 family.</text>
</comment>
<dbReference type="RefSeq" id="XP_067068681.1">
    <property type="nucleotide sequence ID" value="XM_067212640.1"/>
</dbReference>
<dbReference type="PANTHER" id="PTHR12875:SF0">
    <property type="entry name" value="GOLGI TO ER TRAFFIC PROTEIN 4 HOMOLOG"/>
    <property type="match status" value="1"/>
</dbReference>
<evidence type="ECO:0000313" key="2">
    <source>
        <dbReference type="EMBL" id="OII76835.1"/>
    </source>
</evidence>